<accession>A0ACB8CKZ8</accession>
<gene>
    <name evidence="1" type="ORF">HPB49_011419</name>
</gene>
<comment type="caution">
    <text evidence="1">The sequence shown here is derived from an EMBL/GenBank/DDBJ whole genome shotgun (WGS) entry which is preliminary data.</text>
</comment>
<evidence type="ECO:0000313" key="2">
    <source>
        <dbReference type="Proteomes" id="UP000821865"/>
    </source>
</evidence>
<keyword evidence="2" id="KW-1185">Reference proteome</keyword>
<proteinExistence type="predicted"/>
<reference evidence="1" key="1">
    <citation type="submission" date="2020-05" db="EMBL/GenBank/DDBJ databases">
        <title>Large-scale comparative analyses of tick genomes elucidate their genetic diversity and vector capacities.</title>
        <authorList>
            <person name="Jia N."/>
            <person name="Wang J."/>
            <person name="Shi W."/>
            <person name="Du L."/>
            <person name="Sun Y."/>
            <person name="Zhan W."/>
            <person name="Jiang J."/>
            <person name="Wang Q."/>
            <person name="Zhang B."/>
            <person name="Ji P."/>
            <person name="Sakyi L.B."/>
            <person name="Cui X."/>
            <person name="Yuan T."/>
            <person name="Jiang B."/>
            <person name="Yang W."/>
            <person name="Lam T.T.-Y."/>
            <person name="Chang Q."/>
            <person name="Ding S."/>
            <person name="Wang X."/>
            <person name="Zhu J."/>
            <person name="Ruan X."/>
            <person name="Zhao L."/>
            <person name="Wei J."/>
            <person name="Que T."/>
            <person name="Du C."/>
            <person name="Cheng J."/>
            <person name="Dai P."/>
            <person name="Han X."/>
            <person name="Huang E."/>
            <person name="Gao Y."/>
            <person name="Liu J."/>
            <person name="Shao H."/>
            <person name="Ye R."/>
            <person name="Li L."/>
            <person name="Wei W."/>
            <person name="Wang X."/>
            <person name="Wang C."/>
            <person name="Yang T."/>
            <person name="Huo Q."/>
            <person name="Li W."/>
            <person name="Guo W."/>
            <person name="Chen H."/>
            <person name="Zhou L."/>
            <person name="Ni X."/>
            <person name="Tian J."/>
            <person name="Zhou Y."/>
            <person name="Sheng Y."/>
            <person name="Liu T."/>
            <person name="Pan Y."/>
            <person name="Xia L."/>
            <person name="Li J."/>
            <person name="Zhao F."/>
            <person name="Cao W."/>
        </authorList>
    </citation>
    <scope>NUCLEOTIDE SEQUENCE</scope>
    <source>
        <strain evidence="1">Dsil-2018</strain>
    </source>
</reference>
<protein>
    <submittedName>
        <fullName evidence="1">Uncharacterized protein</fullName>
    </submittedName>
</protein>
<evidence type="ECO:0000313" key="1">
    <source>
        <dbReference type="EMBL" id="KAH7945504.1"/>
    </source>
</evidence>
<name>A0ACB8CKZ8_DERSI</name>
<dbReference type="EMBL" id="CM023475">
    <property type="protein sequence ID" value="KAH7945504.1"/>
    <property type="molecule type" value="Genomic_DNA"/>
</dbReference>
<sequence length="669" mass="72434">MPCCEQQEHRVSLHLWPALVGCLLHSSPRDMDQQASPGSLDFRDVPAREDHHPSSQAQEGSVEQPHHSSHPVIFQVDLHPSSGHQNIGVWEARVPAARPPSSSVEDCGAAGSGAASTLSADWPSKEGAGALPLSVYMACLSLDSCQVSSQRCRLEATCCCEPHGATAKSSPSDVGSRRASTSGRTDGSARTSRSRCSLNEPSNYTLVLKPKALKPCPAGGSVHSVHSAHSACSVGASFERPEVVSRPGSTPSQVLGLSEEGREPLPQMPYSSPNSPIPFSAASGDADMHGRKEAKTSSTCSNCRRSRSTTVESKKHLRSKKRKENSRTERCCSEEIGTHGTCDCIEDLSGPVEKASLRQSLGSCLGARGQSVSRPAEKASSKRRFSFTLPNALLNVFRKGSSTSPSVRNSSSQTDPYPEEVVRCSEKATSPYAVRALPPLPGNATVTLCDHFGGADAVSCASDDSDRKSLDYASSIEKVKDCGWYWGPISGETAERLLAHEPDGSFVVRDSSDEHYIFSLTFKLNGFVRHVRIEHDQGNFSFGCLQKFHSNTIVDFIENAVEHSRSGRYLFFLHRRPVLGPMRVQLLHPVSRFKQVQSLQHLCRFSILKTIRRDFVDALPLPARLKAYLNTPHYYSEELAESVALGGGGLAVQSQELQSGLQEGPFSPS</sequence>
<organism evidence="1 2">
    <name type="scientific">Dermacentor silvarum</name>
    <name type="common">Tick</name>
    <dbReference type="NCBI Taxonomy" id="543639"/>
    <lineage>
        <taxon>Eukaryota</taxon>
        <taxon>Metazoa</taxon>
        <taxon>Ecdysozoa</taxon>
        <taxon>Arthropoda</taxon>
        <taxon>Chelicerata</taxon>
        <taxon>Arachnida</taxon>
        <taxon>Acari</taxon>
        <taxon>Parasitiformes</taxon>
        <taxon>Ixodida</taxon>
        <taxon>Ixodoidea</taxon>
        <taxon>Ixodidae</taxon>
        <taxon>Rhipicephalinae</taxon>
        <taxon>Dermacentor</taxon>
    </lineage>
</organism>
<dbReference type="Proteomes" id="UP000821865">
    <property type="component" value="Chromosome 6"/>
</dbReference>